<proteinExistence type="predicted"/>
<dbReference type="eggNOG" id="COG0515">
    <property type="taxonomic scope" value="Bacteria"/>
</dbReference>
<dbReference type="RefSeq" id="WP_052041253.1">
    <property type="nucleotide sequence ID" value="NZ_ARXV01000001.1"/>
</dbReference>
<dbReference type="CDD" id="cd14014">
    <property type="entry name" value="STKc_PknB_like"/>
    <property type="match status" value="1"/>
</dbReference>
<reference evidence="11 12" key="1">
    <citation type="submission" date="2012-09" db="EMBL/GenBank/DDBJ databases">
        <title>Genome Sequence of alkane-degrading Bacterium Alcanivorax sp. 19-m-6.</title>
        <authorList>
            <person name="Lai Q."/>
            <person name="Shao Z."/>
        </authorList>
    </citation>
    <scope>NUCLEOTIDE SEQUENCE [LARGE SCALE GENOMIC DNA]</scope>
    <source>
        <strain evidence="11 12">19-m-6</strain>
    </source>
</reference>
<dbReference type="SUPFAM" id="SSF56112">
    <property type="entry name" value="Protein kinase-like (PK-like)"/>
    <property type="match status" value="1"/>
</dbReference>
<dbReference type="STRING" id="1177154.Y5S_00002"/>
<sequence length="407" mass="45778">MALRLPGYRITERLGKGGMAHVFLATQNSFERQVAIKILSPTLSMEPRFAEQFMREARTVASLNHPHIVPVYDVGEHEGYHYLSMEYVTGGSLKARIRNGMSESDSEAVLRQLASALNYAGEHHFIHRDVKPDNILFRADGSALLMDFGIASSMLNDATQNKGRQMGTPKYMSPEQHRAQPLTPQSDLYSLGCVFYEMLTGEPPFKGADPSAMAVAHLREPVPLLPVRLRHYQPLLRALLAKDPADRPENGNKVITMLDALEPPAAHYSKERSSYRPQQQANSTPLAPRLRLKETPLGLSWRGKQYQYDVYLVADDFEHFQDHFPVLRSALLDWHAQRGSRCKAVTVKATLHPWISGRVKQYLRDLRKTDGLEFMSAIPVSVNLVAADGEPIERFVLEPEKAGKEDA</sequence>
<keyword evidence="1 11" id="KW-0723">Serine/threonine-protein kinase</keyword>
<evidence type="ECO:0000313" key="12">
    <source>
        <dbReference type="Proteomes" id="UP000029444"/>
    </source>
</evidence>
<dbReference type="InterPro" id="IPR011009">
    <property type="entry name" value="Kinase-like_dom_sf"/>
</dbReference>
<dbReference type="PANTHER" id="PTHR43289">
    <property type="entry name" value="MITOGEN-ACTIVATED PROTEIN KINASE KINASE KINASE 20-RELATED"/>
    <property type="match status" value="1"/>
</dbReference>
<dbReference type="PATRIC" id="fig|1177154.3.peg.2"/>
<dbReference type="GO" id="GO:0004674">
    <property type="term" value="F:protein serine/threonine kinase activity"/>
    <property type="evidence" value="ECO:0007669"/>
    <property type="project" value="UniProtKB-KW"/>
</dbReference>
<dbReference type="Pfam" id="PF00069">
    <property type="entry name" value="Pkinase"/>
    <property type="match status" value="1"/>
</dbReference>
<comment type="caution">
    <text evidence="11">The sequence shown here is derived from an EMBL/GenBank/DDBJ whole genome shotgun (WGS) entry which is preliminary data.</text>
</comment>
<evidence type="ECO:0000256" key="1">
    <source>
        <dbReference type="ARBA" id="ARBA00022527"/>
    </source>
</evidence>
<dbReference type="Gene3D" id="1.10.510.10">
    <property type="entry name" value="Transferase(Phosphotransferase) domain 1"/>
    <property type="match status" value="1"/>
</dbReference>
<dbReference type="Gene3D" id="3.30.200.20">
    <property type="entry name" value="Phosphorylase Kinase, domain 1"/>
    <property type="match status" value="1"/>
</dbReference>
<keyword evidence="12" id="KW-1185">Reference proteome</keyword>
<feature type="compositionally biased region" description="Polar residues" evidence="9">
    <location>
        <begin position="275"/>
        <end position="285"/>
    </location>
</feature>
<dbReference type="SMART" id="SM00220">
    <property type="entry name" value="S_TKc"/>
    <property type="match status" value="1"/>
</dbReference>
<name>A0A095UUW3_9GAMM</name>
<dbReference type="Proteomes" id="UP000029444">
    <property type="component" value="Unassembled WGS sequence"/>
</dbReference>
<keyword evidence="3 8" id="KW-0547">Nucleotide-binding</keyword>
<dbReference type="PROSITE" id="PS50011">
    <property type="entry name" value="PROTEIN_KINASE_DOM"/>
    <property type="match status" value="1"/>
</dbReference>
<dbReference type="InterPro" id="IPR000719">
    <property type="entry name" value="Prot_kinase_dom"/>
</dbReference>
<dbReference type="PANTHER" id="PTHR43289:SF6">
    <property type="entry name" value="SERINE_THREONINE-PROTEIN KINASE NEKL-3"/>
    <property type="match status" value="1"/>
</dbReference>
<comment type="catalytic activity">
    <reaction evidence="6">
        <text>L-threonyl-[protein] + ATP = O-phospho-L-threonyl-[protein] + ADP + H(+)</text>
        <dbReference type="Rhea" id="RHEA:46608"/>
        <dbReference type="Rhea" id="RHEA-COMP:11060"/>
        <dbReference type="Rhea" id="RHEA-COMP:11605"/>
        <dbReference type="ChEBI" id="CHEBI:15378"/>
        <dbReference type="ChEBI" id="CHEBI:30013"/>
        <dbReference type="ChEBI" id="CHEBI:30616"/>
        <dbReference type="ChEBI" id="CHEBI:61977"/>
        <dbReference type="ChEBI" id="CHEBI:456216"/>
        <dbReference type="EC" id="2.7.11.1"/>
    </reaction>
</comment>
<accession>A0A095UUW3</accession>
<dbReference type="InterPro" id="IPR017441">
    <property type="entry name" value="Protein_kinase_ATP_BS"/>
</dbReference>
<evidence type="ECO:0000256" key="9">
    <source>
        <dbReference type="SAM" id="MobiDB-lite"/>
    </source>
</evidence>
<evidence type="ECO:0000259" key="10">
    <source>
        <dbReference type="PROSITE" id="PS50011"/>
    </source>
</evidence>
<evidence type="ECO:0000256" key="7">
    <source>
        <dbReference type="ARBA" id="ARBA00048679"/>
    </source>
</evidence>
<keyword evidence="5 8" id="KW-0067">ATP-binding</keyword>
<evidence type="ECO:0000256" key="2">
    <source>
        <dbReference type="ARBA" id="ARBA00022679"/>
    </source>
</evidence>
<evidence type="ECO:0000256" key="8">
    <source>
        <dbReference type="PROSITE-ProRule" id="PRU10141"/>
    </source>
</evidence>
<feature type="region of interest" description="Disordered" evidence="9">
    <location>
        <begin position="161"/>
        <end position="182"/>
    </location>
</feature>
<keyword evidence="4 11" id="KW-0418">Kinase</keyword>
<dbReference type="FunFam" id="3.30.200.20:FF:000035">
    <property type="entry name" value="Serine/threonine protein kinase Stk1"/>
    <property type="match status" value="1"/>
</dbReference>
<gene>
    <name evidence="11" type="ORF">Y5S_00002</name>
</gene>
<feature type="binding site" evidence="8">
    <location>
        <position position="37"/>
    </location>
    <ligand>
        <name>ATP</name>
        <dbReference type="ChEBI" id="CHEBI:30616"/>
    </ligand>
</feature>
<evidence type="ECO:0000313" key="11">
    <source>
        <dbReference type="EMBL" id="KGD66335.1"/>
    </source>
</evidence>
<dbReference type="InterPro" id="IPR008271">
    <property type="entry name" value="Ser/Thr_kinase_AS"/>
</dbReference>
<evidence type="ECO:0000256" key="4">
    <source>
        <dbReference type="ARBA" id="ARBA00022777"/>
    </source>
</evidence>
<evidence type="ECO:0000256" key="6">
    <source>
        <dbReference type="ARBA" id="ARBA00047899"/>
    </source>
</evidence>
<dbReference type="PROSITE" id="PS00107">
    <property type="entry name" value="PROTEIN_KINASE_ATP"/>
    <property type="match status" value="1"/>
</dbReference>
<dbReference type="PROSITE" id="PS00108">
    <property type="entry name" value="PROTEIN_KINASE_ST"/>
    <property type="match status" value="1"/>
</dbReference>
<feature type="domain" description="Protein kinase" evidence="10">
    <location>
        <begin position="8"/>
        <end position="261"/>
    </location>
</feature>
<dbReference type="EMBL" id="ARXV01000001">
    <property type="protein sequence ID" value="KGD66335.1"/>
    <property type="molecule type" value="Genomic_DNA"/>
</dbReference>
<comment type="catalytic activity">
    <reaction evidence="7">
        <text>L-seryl-[protein] + ATP = O-phospho-L-seryl-[protein] + ADP + H(+)</text>
        <dbReference type="Rhea" id="RHEA:17989"/>
        <dbReference type="Rhea" id="RHEA-COMP:9863"/>
        <dbReference type="Rhea" id="RHEA-COMP:11604"/>
        <dbReference type="ChEBI" id="CHEBI:15378"/>
        <dbReference type="ChEBI" id="CHEBI:29999"/>
        <dbReference type="ChEBI" id="CHEBI:30616"/>
        <dbReference type="ChEBI" id="CHEBI:83421"/>
        <dbReference type="ChEBI" id="CHEBI:456216"/>
        <dbReference type="EC" id="2.7.11.1"/>
    </reaction>
</comment>
<evidence type="ECO:0000256" key="3">
    <source>
        <dbReference type="ARBA" id="ARBA00022741"/>
    </source>
</evidence>
<feature type="region of interest" description="Disordered" evidence="9">
    <location>
        <begin position="266"/>
        <end position="288"/>
    </location>
</feature>
<dbReference type="GO" id="GO:0005524">
    <property type="term" value="F:ATP binding"/>
    <property type="evidence" value="ECO:0007669"/>
    <property type="project" value="UniProtKB-UniRule"/>
</dbReference>
<evidence type="ECO:0000256" key="5">
    <source>
        <dbReference type="ARBA" id="ARBA00022840"/>
    </source>
</evidence>
<keyword evidence="2" id="KW-0808">Transferase</keyword>
<dbReference type="AlphaFoldDB" id="A0A095UUW3"/>
<protein>
    <submittedName>
        <fullName evidence="11">Serine/threonine protein kinase PpkA</fullName>
    </submittedName>
</protein>
<organism evidence="11 12">
    <name type="scientific">Alcanivorax nanhaiticus</name>
    <dbReference type="NCBI Taxonomy" id="1177154"/>
    <lineage>
        <taxon>Bacteria</taxon>
        <taxon>Pseudomonadati</taxon>
        <taxon>Pseudomonadota</taxon>
        <taxon>Gammaproteobacteria</taxon>
        <taxon>Oceanospirillales</taxon>
        <taxon>Alcanivoracaceae</taxon>
        <taxon>Alcanivorax</taxon>
    </lineage>
</organism>